<dbReference type="InterPro" id="IPR016166">
    <property type="entry name" value="FAD-bd_PCMH"/>
</dbReference>
<keyword evidence="3" id="KW-0285">Flavoprotein</keyword>
<dbReference type="Gene3D" id="3.30.465.10">
    <property type="match status" value="1"/>
</dbReference>
<dbReference type="Gene3D" id="3.40.462.20">
    <property type="match status" value="1"/>
</dbReference>
<dbReference type="Proteomes" id="UP001549363">
    <property type="component" value="Unassembled WGS sequence"/>
</dbReference>
<dbReference type="InterPro" id="IPR036318">
    <property type="entry name" value="FAD-bd_PCMH-like_sf"/>
</dbReference>
<sequence length="450" mass="50822">MLKKVKLTGRIVTPSDPDYEQARINNNLSIAKFPSKIVFCQNAKDVVNALRWVREKNEPFRIRSGRHSYENYSLVNEGVVIDVSDMNHISINVADMTARIEAGADLGKVYRELWESGMTIPAGTESSVGVVGLTLGGGIGMLSRQFGLTCDNLLEIEMVGASGHLGAELLKANNHLNSDLFWASCGGGGGNFGIVTALTFKLHAISDVSIFSITWGWEDFEVAFDAWQKWAPYTDERLTSQLELKSKEVGEIVAQGEFVGSAHELKKLLRPLRKTGSPTSVWIKEVPYIKAVRFFDVPSGNVPALRKRSGSFIEKPFPHAAIRRMKAFLANAPNRNAEIWQQSLRGAVSQVAPNRSAYFYRNALIAQEYLTTWEKPQEENQNIQWIEDLRRALSPYTAGDYVNFPDHYIKDWPSAYYGRNFRRLREVKTKYDPFNVFHFPQSIPPVRKWI</sequence>
<keyword evidence="4" id="KW-0274">FAD</keyword>
<feature type="domain" description="FAD-binding PCMH-type" evidence="6">
    <location>
        <begin position="30"/>
        <end position="205"/>
    </location>
</feature>
<gene>
    <name evidence="7" type="ORF">ABIA69_001987</name>
</gene>
<dbReference type="Gene3D" id="3.30.43.10">
    <property type="entry name" value="Uridine Diphospho-n-acetylenolpyruvylglucosamine Reductase, domain 2"/>
    <property type="match status" value="1"/>
</dbReference>
<evidence type="ECO:0000313" key="7">
    <source>
        <dbReference type="EMBL" id="MET4560843.1"/>
    </source>
</evidence>
<dbReference type="PANTHER" id="PTHR42973">
    <property type="entry name" value="BINDING OXIDOREDUCTASE, PUTATIVE (AFU_ORTHOLOGUE AFUA_1G17690)-RELATED"/>
    <property type="match status" value="1"/>
</dbReference>
<dbReference type="InterPro" id="IPR016167">
    <property type="entry name" value="FAD-bd_PCMH_sub1"/>
</dbReference>
<dbReference type="PROSITE" id="PS51387">
    <property type="entry name" value="FAD_PCMH"/>
    <property type="match status" value="1"/>
</dbReference>
<reference evidence="7 8" key="1">
    <citation type="submission" date="2024-06" db="EMBL/GenBank/DDBJ databases">
        <title>Sorghum-associated microbial communities from plants grown in Nebraska, USA.</title>
        <authorList>
            <person name="Schachtman D."/>
        </authorList>
    </citation>
    <scope>NUCLEOTIDE SEQUENCE [LARGE SCALE GENOMIC DNA]</scope>
    <source>
        <strain evidence="7 8">736</strain>
    </source>
</reference>
<evidence type="ECO:0000256" key="2">
    <source>
        <dbReference type="ARBA" id="ARBA00005466"/>
    </source>
</evidence>
<accession>A0ABV2PIT8</accession>
<dbReference type="SUPFAM" id="SSF56176">
    <property type="entry name" value="FAD-binding/transporter-associated domain-like"/>
    <property type="match status" value="1"/>
</dbReference>
<evidence type="ECO:0000313" key="8">
    <source>
        <dbReference type="Proteomes" id="UP001549363"/>
    </source>
</evidence>
<protein>
    <submittedName>
        <fullName evidence="7">FAD/FMN-containing dehydrogenase</fullName>
    </submittedName>
</protein>
<evidence type="ECO:0000256" key="4">
    <source>
        <dbReference type="ARBA" id="ARBA00022827"/>
    </source>
</evidence>
<keyword evidence="8" id="KW-1185">Reference proteome</keyword>
<dbReference type="InterPro" id="IPR050416">
    <property type="entry name" value="FAD-linked_Oxidoreductase"/>
</dbReference>
<evidence type="ECO:0000256" key="1">
    <source>
        <dbReference type="ARBA" id="ARBA00001974"/>
    </source>
</evidence>
<organism evidence="7 8">
    <name type="scientific">Lysinibacillus parviboronicapiens</name>
    <dbReference type="NCBI Taxonomy" id="436516"/>
    <lineage>
        <taxon>Bacteria</taxon>
        <taxon>Bacillati</taxon>
        <taxon>Bacillota</taxon>
        <taxon>Bacilli</taxon>
        <taxon>Bacillales</taxon>
        <taxon>Bacillaceae</taxon>
        <taxon>Lysinibacillus</taxon>
    </lineage>
</organism>
<dbReference type="InterPro" id="IPR016169">
    <property type="entry name" value="FAD-bd_PCMH_sub2"/>
</dbReference>
<keyword evidence="5" id="KW-0560">Oxidoreductase</keyword>
<dbReference type="Pfam" id="PF08031">
    <property type="entry name" value="BBE"/>
    <property type="match status" value="1"/>
</dbReference>
<evidence type="ECO:0000256" key="5">
    <source>
        <dbReference type="ARBA" id="ARBA00023002"/>
    </source>
</evidence>
<comment type="similarity">
    <text evidence="2">Belongs to the oxygen-dependent FAD-linked oxidoreductase family.</text>
</comment>
<evidence type="ECO:0000256" key="3">
    <source>
        <dbReference type="ARBA" id="ARBA00022630"/>
    </source>
</evidence>
<dbReference type="PANTHER" id="PTHR42973:SF39">
    <property type="entry name" value="FAD-BINDING PCMH-TYPE DOMAIN-CONTAINING PROTEIN"/>
    <property type="match status" value="1"/>
</dbReference>
<name>A0ABV2PIT8_9BACI</name>
<dbReference type="EMBL" id="JBEPSB010000007">
    <property type="protein sequence ID" value="MET4560843.1"/>
    <property type="molecule type" value="Genomic_DNA"/>
</dbReference>
<evidence type="ECO:0000259" key="6">
    <source>
        <dbReference type="PROSITE" id="PS51387"/>
    </source>
</evidence>
<comment type="caution">
    <text evidence="7">The sequence shown here is derived from an EMBL/GenBank/DDBJ whole genome shotgun (WGS) entry which is preliminary data.</text>
</comment>
<comment type="cofactor">
    <cofactor evidence="1">
        <name>FAD</name>
        <dbReference type="ChEBI" id="CHEBI:57692"/>
    </cofactor>
</comment>
<dbReference type="InterPro" id="IPR006094">
    <property type="entry name" value="Oxid_FAD_bind_N"/>
</dbReference>
<dbReference type="Pfam" id="PF01565">
    <property type="entry name" value="FAD_binding_4"/>
    <property type="match status" value="1"/>
</dbReference>
<proteinExistence type="inferred from homology"/>
<dbReference type="InterPro" id="IPR012951">
    <property type="entry name" value="BBE"/>
</dbReference>